<feature type="compositionally biased region" description="Polar residues" evidence="6">
    <location>
        <begin position="104"/>
        <end position="115"/>
    </location>
</feature>
<evidence type="ECO:0000256" key="5">
    <source>
        <dbReference type="ARBA" id="ARBA00023242"/>
    </source>
</evidence>
<feature type="domain" description="DNA repair metallo-beta-lactamase" evidence="7">
    <location>
        <begin position="602"/>
        <end position="729"/>
    </location>
</feature>
<comment type="subcellular location">
    <subcellularLocation>
        <location evidence="1">Nucleus</location>
    </subcellularLocation>
</comment>
<dbReference type="InterPro" id="IPR011084">
    <property type="entry name" value="DRMBL"/>
</dbReference>
<dbReference type="Pfam" id="PF07522">
    <property type="entry name" value="DRMBL"/>
    <property type="match status" value="1"/>
</dbReference>
<protein>
    <recommendedName>
        <fullName evidence="7">DNA repair metallo-beta-lactamase domain-containing protein</fullName>
    </recommendedName>
</protein>
<gene>
    <name evidence="8" type="ORF">EHS24_005448</name>
</gene>
<feature type="region of interest" description="Disordered" evidence="6">
    <location>
        <begin position="22"/>
        <end position="132"/>
    </location>
</feature>
<accession>A0A427XCR8</accession>
<comment type="caution">
    <text evidence="8">The sequence shown here is derived from an EMBL/GenBank/DDBJ whole genome shotgun (WGS) entry which is preliminary data.</text>
</comment>
<evidence type="ECO:0000256" key="3">
    <source>
        <dbReference type="ARBA" id="ARBA00022763"/>
    </source>
</evidence>
<feature type="compositionally biased region" description="Low complexity" evidence="6">
    <location>
        <begin position="22"/>
        <end position="59"/>
    </location>
</feature>
<evidence type="ECO:0000256" key="1">
    <source>
        <dbReference type="ARBA" id="ARBA00004123"/>
    </source>
</evidence>
<keyword evidence="4" id="KW-0234">DNA repair</keyword>
<comment type="similarity">
    <text evidence="2">Belongs to the DNA repair metallo-beta-lactamase (DRMBL) family.</text>
</comment>
<dbReference type="GO" id="GO:0005634">
    <property type="term" value="C:nucleus"/>
    <property type="evidence" value="ECO:0007669"/>
    <property type="project" value="UniProtKB-SubCell"/>
</dbReference>
<dbReference type="CDD" id="cd16273">
    <property type="entry name" value="SNM1A-1C-like_MBL-fold"/>
    <property type="match status" value="1"/>
</dbReference>
<dbReference type="Proteomes" id="UP000279236">
    <property type="component" value="Unassembled WGS sequence"/>
</dbReference>
<keyword evidence="5" id="KW-0539">Nucleus</keyword>
<dbReference type="PANTHER" id="PTHR23240:SF6">
    <property type="entry name" value="DNA CROSS-LINK REPAIR 1A PROTEIN"/>
    <property type="match status" value="1"/>
</dbReference>
<organism evidence="8 9">
    <name type="scientific">Apiotrichum porosum</name>
    <dbReference type="NCBI Taxonomy" id="105984"/>
    <lineage>
        <taxon>Eukaryota</taxon>
        <taxon>Fungi</taxon>
        <taxon>Dikarya</taxon>
        <taxon>Basidiomycota</taxon>
        <taxon>Agaricomycotina</taxon>
        <taxon>Tremellomycetes</taxon>
        <taxon>Trichosporonales</taxon>
        <taxon>Trichosporonaceae</taxon>
        <taxon>Apiotrichum</taxon>
    </lineage>
</organism>
<feature type="compositionally biased region" description="Basic and acidic residues" evidence="6">
    <location>
        <begin position="65"/>
        <end position="74"/>
    </location>
</feature>
<evidence type="ECO:0000256" key="6">
    <source>
        <dbReference type="SAM" id="MobiDB-lite"/>
    </source>
</evidence>
<feature type="region of interest" description="Disordered" evidence="6">
    <location>
        <begin position="467"/>
        <end position="486"/>
    </location>
</feature>
<dbReference type="PANTHER" id="PTHR23240">
    <property type="entry name" value="DNA CROSS-LINK REPAIR PROTEIN PSO2/SNM1-RELATED"/>
    <property type="match status" value="1"/>
</dbReference>
<dbReference type="GeneID" id="39589991"/>
<dbReference type="FunFam" id="3.40.50.12650:FF:000007">
    <property type="entry name" value="DNA cross-link repair 1A protein, variant"/>
    <property type="match status" value="1"/>
</dbReference>
<dbReference type="SUPFAM" id="SSF56281">
    <property type="entry name" value="Metallo-hydrolase/oxidoreductase"/>
    <property type="match status" value="1"/>
</dbReference>
<dbReference type="GO" id="GO:0035312">
    <property type="term" value="F:5'-3' DNA exonuclease activity"/>
    <property type="evidence" value="ECO:0007669"/>
    <property type="project" value="TreeGrafter"/>
</dbReference>
<evidence type="ECO:0000313" key="9">
    <source>
        <dbReference type="Proteomes" id="UP000279236"/>
    </source>
</evidence>
<evidence type="ECO:0000313" key="8">
    <source>
        <dbReference type="EMBL" id="RSH76700.1"/>
    </source>
</evidence>
<proteinExistence type="inferred from homology"/>
<keyword evidence="9" id="KW-1185">Reference proteome</keyword>
<evidence type="ECO:0000256" key="2">
    <source>
        <dbReference type="ARBA" id="ARBA00010304"/>
    </source>
</evidence>
<dbReference type="STRING" id="105984.A0A427XCR8"/>
<reference evidence="8 9" key="1">
    <citation type="submission" date="2018-11" db="EMBL/GenBank/DDBJ databases">
        <title>Genome sequence of Apiotrichum porosum DSM 27194.</title>
        <authorList>
            <person name="Aliyu H."/>
            <person name="Gorte O."/>
            <person name="Ochsenreither K."/>
        </authorList>
    </citation>
    <scope>NUCLEOTIDE SEQUENCE [LARGE SCALE GENOMIC DNA]</scope>
    <source>
        <strain evidence="8 9">DSM 27194</strain>
    </source>
</reference>
<dbReference type="RefSeq" id="XP_028471847.1">
    <property type="nucleotide sequence ID" value="XM_028620972.1"/>
</dbReference>
<dbReference type="OrthoDB" id="262529at2759"/>
<dbReference type="GO" id="GO:0003684">
    <property type="term" value="F:damaged DNA binding"/>
    <property type="evidence" value="ECO:0007669"/>
    <property type="project" value="TreeGrafter"/>
</dbReference>
<feature type="compositionally biased region" description="Basic and acidic residues" evidence="6">
    <location>
        <begin position="243"/>
        <end position="263"/>
    </location>
</feature>
<name>A0A427XCR8_9TREE</name>
<evidence type="ECO:0000259" key="7">
    <source>
        <dbReference type="Pfam" id="PF07522"/>
    </source>
</evidence>
<dbReference type="Gene3D" id="3.40.50.12650">
    <property type="match status" value="1"/>
</dbReference>
<dbReference type="AlphaFoldDB" id="A0A427XCR8"/>
<feature type="compositionally biased region" description="Low complexity" evidence="6">
    <location>
        <begin position="213"/>
        <end position="223"/>
    </location>
</feature>
<feature type="region of interest" description="Disordered" evidence="6">
    <location>
        <begin position="195"/>
        <end position="268"/>
    </location>
</feature>
<dbReference type="GO" id="GO:0036297">
    <property type="term" value="P:interstrand cross-link repair"/>
    <property type="evidence" value="ECO:0007669"/>
    <property type="project" value="TreeGrafter"/>
</dbReference>
<sequence length="768" mass="84510">MGPKNKPKTSSASSFSLLSFFQRNNNNNAPGASTFNSNNVPLSPSSSSTSHALTSTSSPRRSTWKGKDKAKDGGSLDDPVVISDDDDDGAPRKRRKVNGHEEGSSSTRVNGPSSKTQRRDSQDNGYGHLGSDSDEEIQALDTIPSPVHQAKGEPAGGDGEDEVGDSLAVCLVCNASLRGMSSMAVQEHVNACLDSDAGSSRTTPRPPAPPRPITSITHSLSRPSSPPPPTGGAPNAFSVLMNGHKEKEMWKDAESTEKRDGRRNGPRKAPFYKILTGMPIAVDAFCYGAIPKVTAYFLTHAHSDHYTSMNKGWRHGPIYCSHTTANLIIHMLGVDPQWVHGLPDDEPCVIPDTGGVSVTLLEANHCPGSSLFLFEGPQTVNAGDSSFKSPFVGSNRVFRYLHCGDFRACPKHVLHPAVARERVDTVYLDTTYLNPQYCFPPQPLVIEACAALARRAALGADLPTEVKPEDEDADMVDNPNDAEDIKPDIDELGEVVMPLRTTDDVKPDIKPDIKPDFTPHPAEVAFAAQERSAQMMEGWLVKKESSEEGQEDVKPTGRTVVLIGTYSIGKERIVKGVARALGSRIYCDPRKRAILMCQDDKELHEMLDDDPMNCQVHLVSLNNISLERLQPYLEALKPHFDRVLAFRPTGWTYRPPAGTNTLPDVNFVIRRDQGRGFSDISLKPIRGSSRQFMMFGVPYSEHSSFFELTCFALSVPGTDVKIIATVNVHTEQSRMKMRKWFEKWAAEKSKRKERGEPAIVEYRDETYW</sequence>
<dbReference type="InterPro" id="IPR036866">
    <property type="entry name" value="RibonucZ/Hydroxyglut_hydro"/>
</dbReference>
<keyword evidence="3" id="KW-0227">DNA damage</keyword>
<dbReference type="GO" id="GO:0006303">
    <property type="term" value="P:double-strand break repair via nonhomologous end joining"/>
    <property type="evidence" value="ECO:0007669"/>
    <property type="project" value="TreeGrafter"/>
</dbReference>
<evidence type="ECO:0000256" key="4">
    <source>
        <dbReference type="ARBA" id="ARBA00023204"/>
    </source>
</evidence>
<dbReference type="EMBL" id="RSCE01000022">
    <property type="protein sequence ID" value="RSH76700.1"/>
    <property type="molecule type" value="Genomic_DNA"/>
</dbReference>
<dbReference type="Gene3D" id="3.60.15.10">
    <property type="entry name" value="Ribonuclease Z/Hydroxyacylglutathione hydrolase-like"/>
    <property type="match status" value="1"/>
</dbReference>